<feature type="chain" id="PRO_5045962982" evidence="1">
    <location>
        <begin position="24"/>
        <end position="689"/>
    </location>
</feature>
<keyword evidence="4" id="KW-1185">Reference proteome</keyword>
<accession>A0ABU8SF41</accession>
<organism evidence="3 4">
    <name type="scientific">Holzapfeliella saturejae</name>
    <dbReference type="NCBI Taxonomy" id="3082953"/>
    <lineage>
        <taxon>Bacteria</taxon>
        <taxon>Bacillati</taxon>
        <taxon>Bacillota</taxon>
        <taxon>Bacilli</taxon>
        <taxon>Lactobacillales</taxon>
        <taxon>Lactobacillaceae</taxon>
        <taxon>Holzapfeliella</taxon>
    </lineage>
</organism>
<gene>
    <name evidence="3" type="ORF">R4Y45_02050</name>
</gene>
<protein>
    <submittedName>
        <fullName evidence="3">DUF5011 domain-containing protein</fullName>
    </submittedName>
</protein>
<sequence>MKKSSIKYFGVTAAALLAVAPMAAQTVSSSQGNTVAAAALTDSTIKDQVVKSVNALPATATFGAGDTDRSTVYNALTSPYKNFNGNFTDNNDSGNDFIKAISNPNWKMSNAGQDGLNNVTYSVTAANGWSAQDVVNSIAANTTNNTPYAFNFTIKALDADQNVVASKNITVNFTGTVSGNLSSNFSAANAKVNDSTYNYSLAYNAVNDLTLTDGNGNKVAANGVAAGVTNKTGVNSVIDSGSSKFNNYGTATQTLVFTINAKNDVAIDGATQVTESKPVTVGTKTYDGTTAGTGKKMYTITRDVNVYNANVNYQPYFSVKNTSTTDSNSTSVVNNAIVNVPDYASDAKDNTLNGKDKTVSELTNQLNSFLYFNVNDGSHNTIEIAPSSVESAVKNAGGTVKNGNISGLTGIYYLTVTVNSPANNKPATIKVPVNFSNAATSTASPVFQGVNNATVIQGQNFNAYDNVKAYDNGTKSGNDYTAPQIMSGYWTVQNSVNTNVPGDYNVVYSVVNSQGLTTTQTRKVTVLPVNGLGKDQVVNFVPGYGVMVWSATDNSVNATSDFVQHGTTVKTFDTKTVDGVSYTRINSANSNQWVQSKYFDANANNAPQNNNNTNTNTDSNQETPFEGVLTINYVPGYRVFLRDGQANMQQQSVAHGESFKVWAKKTVGNHTYYRIGTDAQWIEDTYAQF</sequence>
<dbReference type="Gene3D" id="2.60.40.10">
    <property type="entry name" value="Immunoglobulins"/>
    <property type="match status" value="1"/>
</dbReference>
<proteinExistence type="predicted"/>
<dbReference type="Pfam" id="PF16403">
    <property type="entry name" value="Bact_surface_Ig-like"/>
    <property type="match status" value="1"/>
</dbReference>
<reference evidence="3 4" key="1">
    <citation type="submission" date="2023-10" db="EMBL/GenBank/DDBJ databases">
        <title>Holzapfeliella saturejae sp. nov. isolated from Satureja montana flowers.</title>
        <authorList>
            <person name="Alcantara C."/>
            <person name="Zuniga M."/>
            <person name="Landete J.M."/>
            <person name="Monedero V."/>
        </authorList>
    </citation>
    <scope>NUCLEOTIDE SEQUENCE [LARGE SCALE GENOMIC DNA]</scope>
    <source>
        <strain evidence="3 4">He02</strain>
    </source>
</reference>
<evidence type="ECO:0000259" key="2">
    <source>
        <dbReference type="Pfam" id="PF16403"/>
    </source>
</evidence>
<dbReference type="InterPro" id="IPR032179">
    <property type="entry name" value="Cry22Aa_Ig-like"/>
</dbReference>
<dbReference type="Proteomes" id="UP001377804">
    <property type="component" value="Unassembled WGS sequence"/>
</dbReference>
<evidence type="ECO:0000313" key="4">
    <source>
        <dbReference type="Proteomes" id="UP001377804"/>
    </source>
</evidence>
<dbReference type="RefSeq" id="WP_339968778.1">
    <property type="nucleotide sequence ID" value="NZ_JAWMWG010000001.1"/>
</dbReference>
<feature type="signal peptide" evidence="1">
    <location>
        <begin position="1"/>
        <end position="23"/>
    </location>
</feature>
<evidence type="ECO:0000313" key="3">
    <source>
        <dbReference type="EMBL" id="MEJ6348010.1"/>
    </source>
</evidence>
<keyword evidence="1" id="KW-0732">Signal</keyword>
<name>A0ABU8SF41_9LACO</name>
<comment type="caution">
    <text evidence="3">The sequence shown here is derived from an EMBL/GenBank/DDBJ whole genome shotgun (WGS) entry which is preliminary data.</text>
</comment>
<dbReference type="InterPro" id="IPR013783">
    <property type="entry name" value="Ig-like_fold"/>
</dbReference>
<evidence type="ECO:0000256" key="1">
    <source>
        <dbReference type="SAM" id="SignalP"/>
    </source>
</evidence>
<dbReference type="EMBL" id="JAWMWG010000001">
    <property type="protein sequence ID" value="MEJ6348010.1"/>
    <property type="molecule type" value="Genomic_DNA"/>
</dbReference>
<feature type="domain" description="Pesticidal crystal protein Cry22Aa Ig-like" evidence="2">
    <location>
        <begin position="448"/>
        <end position="526"/>
    </location>
</feature>